<evidence type="ECO:0000256" key="3">
    <source>
        <dbReference type="ARBA" id="ARBA00022448"/>
    </source>
</evidence>
<dbReference type="PRINTS" id="PR00784">
    <property type="entry name" value="MTUNCOUPLING"/>
</dbReference>
<keyword evidence="4 11" id="KW-0812">Transmembrane</keyword>
<dbReference type="Gramene" id="A04p06130.2_BraZ1">
    <property type="protein sequence ID" value="A04p06130.2_BraZ1.CDS"/>
    <property type="gene ID" value="A04g06130.2_BraZ1"/>
</dbReference>
<dbReference type="EMBL" id="LR031576">
    <property type="protein sequence ID" value="VDD11043.1"/>
    <property type="molecule type" value="Genomic_DNA"/>
</dbReference>
<gene>
    <name evidence="14" type="ORF">BRAA04T16264Z</name>
    <name evidence="13" type="ORF">BRAPAZ1V2_A04P06130.2</name>
</gene>
<dbReference type="PANTHER" id="PTHR45618">
    <property type="entry name" value="MITOCHONDRIAL DICARBOXYLATE CARRIER-RELATED"/>
    <property type="match status" value="1"/>
</dbReference>
<protein>
    <recommendedName>
        <fullName evidence="15">Uncoupling protein</fullName>
    </recommendedName>
</protein>
<dbReference type="Proteomes" id="UP000694005">
    <property type="component" value="Chromosome A04"/>
</dbReference>
<evidence type="ECO:0000256" key="6">
    <source>
        <dbReference type="ARBA" id="ARBA00022792"/>
    </source>
</evidence>
<evidence type="ECO:0000256" key="1">
    <source>
        <dbReference type="ARBA" id="ARBA00004448"/>
    </source>
</evidence>
<reference evidence="14" key="1">
    <citation type="submission" date="2018-11" db="EMBL/GenBank/DDBJ databases">
        <authorList>
            <consortium name="Genoscope - CEA"/>
            <person name="William W."/>
        </authorList>
    </citation>
    <scope>NUCLEOTIDE SEQUENCE</scope>
</reference>
<dbReference type="InterPro" id="IPR050391">
    <property type="entry name" value="Mito_Metabolite_Transporter"/>
</dbReference>
<feature type="repeat" description="Solcar" evidence="11">
    <location>
        <begin position="10"/>
        <end position="103"/>
    </location>
</feature>
<dbReference type="Pfam" id="PF00153">
    <property type="entry name" value="Mito_carr"/>
    <property type="match status" value="3"/>
</dbReference>
<dbReference type="PROSITE" id="PS50920">
    <property type="entry name" value="SOLCAR"/>
    <property type="match status" value="3"/>
</dbReference>
<dbReference type="GO" id="GO:0005743">
    <property type="term" value="C:mitochondrial inner membrane"/>
    <property type="evidence" value="ECO:0007669"/>
    <property type="project" value="UniProtKB-SubCell"/>
</dbReference>
<dbReference type="SUPFAM" id="SSF103506">
    <property type="entry name" value="Mitochondrial carrier"/>
    <property type="match status" value="1"/>
</dbReference>
<comment type="subcellular location">
    <subcellularLocation>
        <location evidence="1">Mitochondrion inner membrane</location>
        <topology evidence="1">Multi-pass membrane protein</topology>
    </subcellularLocation>
</comment>
<name>A0A3P6BYK4_BRACM</name>
<dbReference type="InterPro" id="IPR002067">
    <property type="entry name" value="MCP"/>
</dbReference>
<keyword evidence="7" id="KW-1133">Transmembrane helix</keyword>
<dbReference type="Gene3D" id="1.50.40.10">
    <property type="entry name" value="Mitochondrial carrier domain"/>
    <property type="match status" value="1"/>
</dbReference>
<dbReference type="AlphaFoldDB" id="A0A3P6BYK4"/>
<dbReference type="EMBL" id="LS974620">
    <property type="protein sequence ID" value="CAG7905712.1"/>
    <property type="molecule type" value="Genomic_DNA"/>
</dbReference>
<evidence type="ECO:0000256" key="12">
    <source>
        <dbReference type="RuleBase" id="RU000488"/>
    </source>
</evidence>
<proteinExistence type="inferred from homology"/>
<evidence type="ECO:0000256" key="11">
    <source>
        <dbReference type="PROSITE-ProRule" id="PRU00282"/>
    </source>
</evidence>
<accession>A0A3P6BYK4</accession>
<dbReference type="InterPro" id="IPR023395">
    <property type="entry name" value="MCP_dom_sf"/>
</dbReference>
<dbReference type="InterPro" id="IPR018108">
    <property type="entry name" value="MCP_transmembrane"/>
</dbReference>
<organism evidence="14">
    <name type="scientific">Brassica campestris</name>
    <name type="common">Field mustard</name>
    <dbReference type="NCBI Taxonomy" id="3711"/>
    <lineage>
        <taxon>Eukaryota</taxon>
        <taxon>Viridiplantae</taxon>
        <taxon>Streptophyta</taxon>
        <taxon>Embryophyta</taxon>
        <taxon>Tracheophyta</taxon>
        <taxon>Spermatophyta</taxon>
        <taxon>Magnoliopsida</taxon>
        <taxon>eudicotyledons</taxon>
        <taxon>Gunneridae</taxon>
        <taxon>Pentapetalae</taxon>
        <taxon>rosids</taxon>
        <taxon>malvids</taxon>
        <taxon>Brassicales</taxon>
        <taxon>Brassicaceae</taxon>
        <taxon>Brassiceae</taxon>
        <taxon>Brassica</taxon>
    </lineage>
</organism>
<comment type="similarity">
    <text evidence="2 12">Belongs to the mitochondrial carrier (TC 2.A.29) family.</text>
</comment>
<evidence type="ECO:0000256" key="9">
    <source>
        <dbReference type="ARBA" id="ARBA00023128"/>
    </source>
</evidence>
<evidence type="ECO:0000256" key="10">
    <source>
        <dbReference type="ARBA" id="ARBA00023136"/>
    </source>
</evidence>
<keyword evidence="10 11" id="KW-0472">Membrane</keyword>
<keyword evidence="5" id="KW-0677">Repeat</keyword>
<feature type="repeat" description="Solcar" evidence="11">
    <location>
        <begin position="224"/>
        <end position="307"/>
    </location>
</feature>
<evidence type="ECO:0008006" key="15">
    <source>
        <dbReference type="Google" id="ProtNLM"/>
    </source>
</evidence>
<keyword evidence="6" id="KW-0999">Mitochondrion inner membrane</keyword>
<evidence type="ECO:0000313" key="14">
    <source>
        <dbReference type="EMBL" id="VDD11043.1"/>
    </source>
</evidence>
<sequence length="316" mass="33842">MVAADSKPDLTLPKTFACSAFAACVGEVCTIPLDTAKVRLQLQKSAIAGDVTLPKYRGLLGTVGTIAREEGLRSLWKGIVPGLHRQCLCGGLRIGMYEPVKNLYVGKDHVGDVPLSKKILAGLTTAFVSLLFSNSTGALGIIVANPTDLVKVRLQAEGKLAAGVPKRYTGALNAYSTIVRQEGVRALWTGLGPNVARNAIINAAELASYDQVKQTILKIPGFTDNVVTHILSGLGAGFFAVCIGSPVDVVKSRMMGDSAYKNTIDCFVKTLQSDGPMAFYKGFIPNFGRLGSWNVIMFLTLEQAKKYVRELESSKK</sequence>
<evidence type="ECO:0000256" key="8">
    <source>
        <dbReference type="ARBA" id="ARBA00023016"/>
    </source>
</evidence>
<evidence type="ECO:0000313" key="13">
    <source>
        <dbReference type="EMBL" id="CAG7905712.1"/>
    </source>
</evidence>
<evidence type="ECO:0000256" key="2">
    <source>
        <dbReference type="ARBA" id="ARBA00006375"/>
    </source>
</evidence>
<dbReference type="FunFam" id="1.50.40.10:FF:000019">
    <property type="entry name" value="Mitochondrial uncoupling protein 1"/>
    <property type="match status" value="1"/>
</dbReference>
<keyword evidence="8" id="KW-0346">Stress response</keyword>
<evidence type="ECO:0000256" key="4">
    <source>
        <dbReference type="ARBA" id="ARBA00022692"/>
    </source>
</evidence>
<evidence type="ECO:0000256" key="5">
    <source>
        <dbReference type="ARBA" id="ARBA00022737"/>
    </source>
</evidence>
<dbReference type="GO" id="GO:0015171">
    <property type="term" value="F:amino acid transmembrane transporter activity"/>
    <property type="evidence" value="ECO:0007669"/>
    <property type="project" value="UniProtKB-ARBA"/>
</dbReference>
<feature type="repeat" description="Solcar" evidence="11">
    <location>
        <begin position="124"/>
        <end position="215"/>
    </location>
</feature>
<keyword evidence="9" id="KW-0496">Mitochondrion</keyword>
<evidence type="ECO:0000256" key="7">
    <source>
        <dbReference type="ARBA" id="ARBA00022989"/>
    </source>
</evidence>
<keyword evidence="3 12" id="KW-0813">Transport</keyword>